<dbReference type="HAMAP" id="MF_01940">
    <property type="entry name" value="RNA_CPDase"/>
    <property type="match status" value="1"/>
</dbReference>
<dbReference type="Proteomes" id="UP000064189">
    <property type="component" value="Unassembled WGS sequence"/>
</dbReference>
<reference evidence="3 4" key="1">
    <citation type="submission" date="2015-11" db="EMBL/GenBank/DDBJ databases">
        <title>Genome Sequence of Bacillus simplex strain VanAntwerpen2.</title>
        <authorList>
            <person name="Couger M.B."/>
        </authorList>
    </citation>
    <scope>NUCLEOTIDE SEQUENCE [LARGE SCALE GENOMIC DNA]</scope>
    <source>
        <strain evidence="3 4">VanAntwerpen02</strain>
    </source>
</reference>
<organism evidence="3 4">
    <name type="scientific">Peribacillus simplex</name>
    <dbReference type="NCBI Taxonomy" id="1478"/>
    <lineage>
        <taxon>Bacteria</taxon>
        <taxon>Bacillati</taxon>
        <taxon>Bacillota</taxon>
        <taxon>Bacilli</taxon>
        <taxon>Bacillales</taxon>
        <taxon>Bacillaceae</taxon>
        <taxon>Peribacillus</taxon>
    </lineage>
</organism>
<name>A0A109MYN8_9BACI</name>
<dbReference type="Pfam" id="PF13563">
    <property type="entry name" value="2_5_RNA_ligase2"/>
    <property type="match status" value="1"/>
</dbReference>
<dbReference type="SUPFAM" id="SSF55144">
    <property type="entry name" value="LigT-like"/>
    <property type="match status" value="1"/>
</dbReference>
<comment type="similarity">
    <text evidence="2">Belongs to the 2H phosphoesterase superfamily. ThpR family.</text>
</comment>
<evidence type="ECO:0000256" key="1">
    <source>
        <dbReference type="ARBA" id="ARBA00022801"/>
    </source>
</evidence>
<dbReference type="InterPro" id="IPR009097">
    <property type="entry name" value="Cyclic_Pdiesterase"/>
</dbReference>
<keyword evidence="4" id="KW-1185">Reference proteome</keyword>
<sequence>MGIMVKLEEDQEGMSVTMNTHFFFALVLPDDIKAYLHAVTERLNSGFPFKKWLHPADYHITMAFLGSADDSMKKDAIRRVEGVLAKEASFGLTLAEIGAFGKEDSPRILWTGVEQQERLFSMQEKIYHSCVEAGIQLDKKPFKPHITLARKFEGKDPFSLESVRQVANVNDEHFQAVQVALYQTHIGESPSYEKVLTIHLQ</sequence>
<evidence type="ECO:0000313" key="3">
    <source>
        <dbReference type="EMBL" id="KWW20105.1"/>
    </source>
</evidence>
<dbReference type="EMBL" id="LNNH01000019">
    <property type="protein sequence ID" value="KWW20105.1"/>
    <property type="molecule type" value="Genomic_DNA"/>
</dbReference>
<feature type="short sequence motif" description="HXTX 1" evidence="2">
    <location>
        <begin position="59"/>
        <end position="62"/>
    </location>
</feature>
<accession>A0A109MYN8</accession>
<proteinExistence type="inferred from homology"/>
<gene>
    <name evidence="3" type="ORF">AS888_06740</name>
</gene>
<dbReference type="NCBIfam" id="TIGR02258">
    <property type="entry name" value="2_5_ligase"/>
    <property type="match status" value="1"/>
</dbReference>
<dbReference type="AlphaFoldDB" id="A0A109MYN8"/>
<comment type="catalytic activity">
    <reaction evidence="2">
        <text>a 3'-end 2',3'-cyclophospho-ribonucleotide-RNA + H2O = a 3'-end 2'-phospho-ribonucleotide-RNA + H(+)</text>
        <dbReference type="Rhea" id="RHEA:11828"/>
        <dbReference type="Rhea" id="RHEA-COMP:10464"/>
        <dbReference type="Rhea" id="RHEA-COMP:17353"/>
        <dbReference type="ChEBI" id="CHEBI:15377"/>
        <dbReference type="ChEBI" id="CHEBI:15378"/>
        <dbReference type="ChEBI" id="CHEBI:83064"/>
        <dbReference type="ChEBI" id="CHEBI:173113"/>
        <dbReference type="EC" id="3.1.4.58"/>
    </reaction>
</comment>
<dbReference type="RefSeq" id="WP_061142294.1">
    <property type="nucleotide sequence ID" value="NZ_LNNH01000019.1"/>
</dbReference>
<dbReference type="GO" id="GO:0008664">
    <property type="term" value="F:RNA 2',3'-cyclic 3'-phosphodiesterase activity"/>
    <property type="evidence" value="ECO:0007669"/>
    <property type="project" value="UniProtKB-EC"/>
</dbReference>
<keyword evidence="1 2" id="KW-0378">Hydrolase</keyword>
<comment type="caution">
    <text evidence="3">The sequence shown here is derived from an EMBL/GenBank/DDBJ whole genome shotgun (WGS) entry which is preliminary data.</text>
</comment>
<protein>
    <recommendedName>
        <fullName evidence="2">RNA 2',3'-cyclic phosphodiesterase</fullName>
        <shortName evidence="2">RNA 2',3'-CPDase</shortName>
        <ecNumber evidence="2">3.1.4.58</ecNumber>
    </recommendedName>
</protein>
<evidence type="ECO:0000256" key="2">
    <source>
        <dbReference type="HAMAP-Rule" id="MF_01940"/>
    </source>
</evidence>
<feature type="active site" description="Proton donor" evidence="2">
    <location>
        <position position="59"/>
    </location>
</feature>
<dbReference type="PANTHER" id="PTHR35561">
    <property type="entry name" value="RNA 2',3'-CYCLIC PHOSPHODIESTERASE"/>
    <property type="match status" value="1"/>
</dbReference>
<feature type="short sequence motif" description="HXTX 2" evidence="2">
    <location>
        <begin position="145"/>
        <end position="148"/>
    </location>
</feature>
<dbReference type="Gene3D" id="3.90.1140.10">
    <property type="entry name" value="Cyclic phosphodiesterase"/>
    <property type="match status" value="1"/>
</dbReference>
<dbReference type="EC" id="3.1.4.58" evidence="2"/>
<evidence type="ECO:0000313" key="4">
    <source>
        <dbReference type="Proteomes" id="UP000064189"/>
    </source>
</evidence>
<dbReference type="InterPro" id="IPR004175">
    <property type="entry name" value="RNA_CPDase"/>
</dbReference>
<dbReference type="GO" id="GO:0004113">
    <property type="term" value="F:2',3'-cyclic-nucleotide 3'-phosphodiesterase activity"/>
    <property type="evidence" value="ECO:0007669"/>
    <property type="project" value="InterPro"/>
</dbReference>
<dbReference type="PANTHER" id="PTHR35561:SF1">
    <property type="entry name" value="RNA 2',3'-CYCLIC PHOSPHODIESTERASE"/>
    <property type="match status" value="1"/>
</dbReference>
<comment type="function">
    <text evidence="2">Hydrolyzes RNA 2',3'-cyclic phosphodiester to an RNA 2'-phosphomonoester.</text>
</comment>
<feature type="active site" description="Proton acceptor" evidence="2">
    <location>
        <position position="145"/>
    </location>
</feature>